<dbReference type="GO" id="GO:0030435">
    <property type="term" value="P:sporulation resulting in formation of a cellular spore"/>
    <property type="evidence" value="ECO:0007669"/>
    <property type="project" value="InterPro"/>
</dbReference>
<dbReference type="PANTHER" id="PTHR30032:SF4">
    <property type="entry name" value="AMIDASE ENHANCER"/>
    <property type="match status" value="1"/>
</dbReference>
<accession>A0A0J9BZ11</accession>
<protein>
    <recommendedName>
        <fullName evidence="2">Sporulation stage II protein D amidase enhancer LytB N-terminal domain-containing protein</fullName>
    </recommendedName>
</protein>
<evidence type="ECO:0000313" key="3">
    <source>
        <dbReference type="EMBL" id="KMW18232.1"/>
    </source>
</evidence>
<name>A0A0J9BZ11_9FIRM</name>
<gene>
    <name evidence="3" type="ORF">HMPREF9470_03142</name>
</gene>
<reference evidence="3 4" key="1">
    <citation type="submission" date="2011-04" db="EMBL/GenBank/DDBJ databases">
        <title>The Genome Sequence of Clostridium citroniae WAL-19142.</title>
        <authorList>
            <consortium name="The Broad Institute Genome Sequencing Platform"/>
            <person name="Earl A."/>
            <person name="Ward D."/>
            <person name="Feldgarden M."/>
            <person name="Gevers D."/>
            <person name="Warren Y.A."/>
            <person name="Tyrrell K.L."/>
            <person name="Citron D.M."/>
            <person name="Goldstein E.J."/>
            <person name="Daigneault M."/>
            <person name="Allen-Vercoe E."/>
            <person name="Young S.K."/>
            <person name="Zeng Q."/>
            <person name="Gargeya S."/>
            <person name="Fitzgerald M."/>
            <person name="Haas B."/>
            <person name="Abouelleil A."/>
            <person name="Alvarado L."/>
            <person name="Arachchi H.M."/>
            <person name="Berlin A."/>
            <person name="Brown A."/>
            <person name="Chapman S.B."/>
            <person name="Chen Z."/>
            <person name="Dunbar C."/>
            <person name="Freedman E."/>
            <person name="Gearin G."/>
            <person name="Gellesch M."/>
            <person name="Goldberg J."/>
            <person name="Griggs A."/>
            <person name="Gujja S."/>
            <person name="Heilman E.R."/>
            <person name="Heiman D."/>
            <person name="Howarth C."/>
            <person name="Larson L."/>
            <person name="Lui A."/>
            <person name="MacDonald P.J."/>
            <person name="Mehta T."/>
            <person name="Montmayeur A."/>
            <person name="Murphy C."/>
            <person name="Neiman D."/>
            <person name="Pearson M."/>
            <person name="Priest M."/>
            <person name="Roberts A."/>
            <person name="Saif S."/>
            <person name="Shea T."/>
            <person name="Shenoy N."/>
            <person name="Sisk P."/>
            <person name="Stolte C."/>
            <person name="Sykes S."/>
            <person name="White J."/>
            <person name="Yandava C."/>
            <person name="Wortman J."/>
            <person name="Nusbaum C."/>
            <person name="Birren B."/>
        </authorList>
    </citation>
    <scope>NUCLEOTIDE SEQUENCE [LARGE SCALE GENOMIC DNA]</scope>
    <source>
        <strain evidence="3 4">WAL-19142</strain>
    </source>
</reference>
<keyword evidence="1" id="KW-0472">Membrane</keyword>
<dbReference type="Pfam" id="PF08486">
    <property type="entry name" value="SpoIID"/>
    <property type="match status" value="1"/>
</dbReference>
<dbReference type="PANTHER" id="PTHR30032">
    <property type="entry name" value="N-ACETYLMURAMOYL-L-ALANINE AMIDASE-RELATED"/>
    <property type="match status" value="1"/>
</dbReference>
<proteinExistence type="predicted"/>
<evidence type="ECO:0000313" key="4">
    <source>
        <dbReference type="Proteomes" id="UP000037392"/>
    </source>
</evidence>
<dbReference type="NCBIfam" id="TIGR02669">
    <property type="entry name" value="SpoIID_LytB"/>
    <property type="match status" value="1"/>
</dbReference>
<comment type="caution">
    <text evidence="3">The sequence shown here is derived from an EMBL/GenBank/DDBJ whole genome shotgun (WGS) entry which is preliminary data.</text>
</comment>
<dbReference type="EMBL" id="ADLK01000024">
    <property type="protein sequence ID" value="KMW18232.1"/>
    <property type="molecule type" value="Genomic_DNA"/>
</dbReference>
<dbReference type="OrthoDB" id="9794671at2"/>
<dbReference type="GeneID" id="93162326"/>
<organism evidence="3 4">
    <name type="scientific">[Clostridium] citroniae WAL-19142</name>
    <dbReference type="NCBI Taxonomy" id="742734"/>
    <lineage>
        <taxon>Bacteria</taxon>
        <taxon>Bacillati</taxon>
        <taxon>Bacillota</taxon>
        <taxon>Clostridia</taxon>
        <taxon>Lachnospirales</taxon>
        <taxon>Lachnospiraceae</taxon>
        <taxon>Enterocloster</taxon>
    </lineage>
</organism>
<dbReference type="InterPro" id="IPR013486">
    <property type="entry name" value="SpoIID/LytB"/>
</dbReference>
<feature type="transmembrane region" description="Helical" evidence="1">
    <location>
        <begin position="7"/>
        <end position="26"/>
    </location>
</feature>
<keyword evidence="1" id="KW-1133">Transmembrane helix</keyword>
<evidence type="ECO:0000259" key="2">
    <source>
        <dbReference type="Pfam" id="PF08486"/>
    </source>
</evidence>
<dbReference type="RefSeq" id="WP_007858726.1">
    <property type="nucleotide sequence ID" value="NZ_KQ235879.1"/>
</dbReference>
<feature type="domain" description="Sporulation stage II protein D amidase enhancer LytB N-terminal" evidence="2">
    <location>
        <begin position="450"/>
        <end position="540"/>
    </location>
</feature>
<dbReference type="InterPro" id="IPR013693">
    <property type="entry name" value="SpoIID/LytB_N"/>
</dbReference>
<dbReference type="AlphaFoldDB" id="A0A0J9BZ11"/>
<keyword evidence="1" id="KW-0812">Transmembrane</keyword>
<dbReference type="GO" id="GO:0030288">
    <property type="term" value="C:outer membrane-bounded periplasmic space"/>
    <property type="evidence" value="ECO:0007669"/>
    <property type="project" value="TreeGrafter"/>
</dbReference>
<sequence length="757" mass="83479">MRNKMIAWVAGVVSIVVILMVIIVTMEPPKDGITRAQAFKAMALAVTTKDECSRREKERGSSRFSAKEKDNWFVKYMDYLYDEGYLDEEMTTPSLSTAQGYLTYQEAAFMAGQVSNKLKLQAGATKHNRDRAFPEEEWWRLYEGILSQTDPDGAVKTVDAVLYGTPSNLPQAESWTAYTTEGNFGFQGLALDAYLDCEIQFLARDGEMIAMRQLISEDVVYENIWLAESDGRHFKAYLGTAYREFPVSDKMGDVTDMAGNLADLHMEGGKLRKITMKRERISGKVLSVTDNAIEIEGYGEIPLSENFHVYKVYGDFKVLGAKDILVGYDLQEFVAAEGKLCAALLEREFDAKTIRVLLMDTGFKSLYHPSATLVLGGAAQMEYENSKGKTEKERLEAGTQLTVAPDDERLKYGRIIITPEGDEGIAVPTIERSQGTPVYSGKMEIKACEEGLVLVNDLFLEDYLTRVVPSEMPPSYEKEALKAQAVCARTYAYRQIQGNSYSQYGAHVDDSTNFQVYNNTNPDERTTQAVKETYGKMLFYEDNPIDAFYFSTSCGHTADVSVWGTDADKLPYLQAVEVKSGRRTLGQGDNDKFDSYIRNSDASAYDSSFAMFRWETDISSDIISAQVSGAGKVTDMTVVSRGPGGIASELQVTGSDGTVTVKGQSAIRSALGSSSLVITKQDGKTMEGSQTLPSAFISIEKRSGEDGSISFHVYGGGFGHGVGMSQNGAQGMAKEGKDYTAILSFFYNGTELREIGN</sequence>
<dbReference type="InterPro" id="IPR051922">
    <property type="entry name" value="Bact_Sporulation_Assoc"/>
</dbReference>
<evidence type="ECO:0000256" key="1">
    <source>
        <dbReference type="SAM" id="Phobius"/>
    </source>
</evidence>
<dbReference type="Proteomes" id="UP000037392">
    <property type="component" value="Unassembled WGS sequence"/>
</dbReference>
<dbReference type="PATRIC" id="fig|742734.4.peg.3366"/>